<proteinExistence type="predicted"/>
<evidence type="ECO:0000313" key="1">
    <source>
        <dbReference type="EMBL" id="GMR41231.1"/>
    </source>
</evidence>
<protein>
    <recommendedName>
        <fullName evidence="3">F-box domain-containing protein</fullName>
    </recommendedName>
</protein>
<reference evidence="2" key="1">
    <citation type="submission" date="2022-10" db="EMBL/GenBank/DDBJ databases">
        <title>Genome assembly of Pristionchus species.</title>
        <authorList>
            <person name="Yoshida K."/>
            <person name="Sommer R.J."/>
        </authorList>
    </citation>
    <scope>NUCLEOTIDE SEQUENCE [LARGE SCALE GENOMIC DNA]</scope>
    <source>
        <strain evidence="2">RS5460</strain>
    </source>
</reference>
<comment type="caution">
    <text evidence="1">The sequence shown here is derived from an EMBL/GenBank/DDBJ whole genome shotgun (WGS) entry which is preliminary data.</text>
</comment>
<dbReference type="Proteomes" id="UP001328107">
    <property type="component" value="Unassembled WGS sequence"/>
</dbReference>
<evidence type="ECO:0000313" key="2">
    <source>
        <dbReference type="Proteomes" id="UP001328107"/>
    </source>
</evidence>
<evidence type="ECO:0008006" key="3">
    <source>
        <dbReference type="Google" id="ProtNLM"/>
    </source>
</evidence>
<sequence length="211" mass="25322">PANAFFHVCSYLNDMSLLDLRKVSKGAKDTVDRWILNSKKTKVSEIYIEQIIEQIIDQEESVWVVKPGEWSISFSFYDIRDYNFWRNGLRYALSHKEFNLQDSETRFEEPVIFVEVRQLEHVRMFFELLKPCCKRAEYGDLTLQSHPDILRPLLDFFATNTIRELFLRRIEDERIDVYPMFIDFIKIVNPKDVRCQLHLLHKHSISFLRDL</sequence>
<organism evidence="1 2">
    <name type="scientific">Pristionchus mayeri</name>
    <dbReference type="NCBI Taxonomy" id="1317129"/>
    <lineage>
        <taxon>Eukaryota</taxon>
        <taxon>Metazoa</taxon>
        <taxon>Ecdysozoa</taxon>
        <taxon>Nematoda</taxon>
        <taxon>Chromadorea</taxon>
        <taxon>Rhabditida</taxon>
        <taxon>Rhabditina</taxon>
        <taxon>Diplogasteromorpha</taxon>
        <taxon>Diplogasteroidea</taxon>
        <taxon>Neodiplogasteridae</taxon>
        <taxon>Pristionchus</taxon>
    </lineage>
</organism>
<dbReference type="EMBL" id="BTRK01000003">
    <property type="protein sequence ID" value="GMR41231.1"/>
    <property type="molecule type" value="Genomic_DNA"/>
</dbReference>
<dbReference type="AlphaFoldDB" id="A0AAN4ZLI9"/>
<feature type="non-terminal residue" evidence="1">
    <location>
        <position position="1"/>
    </location>
</feature>
<accession>A0AAN4ZLI9</accession>
<keyword evidence="2" id="KW-1185">Reference proteome</keyword>
<gene>
    <name evidence="1" type="ORF">PMAYCL1PPCAC_11426</name>
</gene>
<name>A0AAN4ZLI9_9BILA</name>
<feature type="non-terminal residue" evidence="1">
    <location>
        <position position="211"/>
    </location>
</feature>